<evidence type="ECO:0000313" key="8">
    <source>
        <dbReference type="EMBL" id="GJC80811.1"/>
    </source>
</evidence>
<dbReference type="Gene3D" id="3.50.50.60">
    <property type="entry name" value="FAD/NAD(P)-binding domain"/>
    <property type="match status" value="1"/>
</dbReference>
<keyword evidence="6 8" id="KW-0503">Monooxygenase</keyword>
<dbReference type="AlphaFoldDB" id="A0AA37GI56"/>
<dbReference type="EMBL" id="BPPX01000006">
    <property type="protein sequence ID" value="GJC80811.1"/>
    <property type="molecule type" value="Genomic_DNA"/>
</dbReference>
<evidence type="ECO:0000256" key="5">
    <source>
        <dbReference type="ARBA" id="ARBA00023002"/>
    </source>
</evidence>
<sequence>MSSKDFKVIIAGGGIAGLTLANLLEKFGIDYVILEAYHEMAPQVGASIGILPNGSRVLDQVGLYDEVRKLIDNPLFKMSLYDSKGNATSDYHGIGDQFRRRHGYDVVFVDRQMILETLWKNLKNKNRILVGKQVTRVSLEPSGVKVETNDGLSYSGDILVGADGIHSKVRSEMWRLADTLEPGYIPASEHTENWEAGATQTNFNKHFSYLVISGPRNRVYWFLFVNMGKTYYGPDLPRFTKEDEAVLVKEHQNDRITEKFSFRDLYSAKISSVLTPLPEYVFKKWHFNRIMTIGDAAHKVRTLQHDWVTLISWV</sequence>
<accession>A0AA37GI56</accession>
<dbReference type="GO" id="GO:0071949">
    <property type="term" value="F:FAD binding"/>
    <property type="evidence" value="ECO:0007669"/>
    <property type="project" value="InterPro"/>
</dbReference>
<dbReference type="InterPro" id="IPR002938">
    <property type="entry name" value="FAD-bd"/>
</dbReference>
<name>A0AA37GI56_9PEZI</name>
<evidence type="ECO:0000259" key="7">
    <source>
        <dbReference type="Pfam" id="PF01494"/>
    </source>
</evidence>
<evidence type="ECO:0000256" key="3">
    <source>
        <dbReference type="ARBA" id="ARBA00022630"/>
    </source>
</evidence>
<keyword evidence="3" id="KW-0285">Flavoprotein</keyword>
<dbReference type="GO" id="GO:0004497">
    <property type="term" value="F:monooxygenase activity"/>
    <property type="evidence" value="ECO:0007669"/>
    <property type="project" value="UniProtKB-KW"/>
</dbReference>
<feature type="domain" description="FAD-binding" evidence="7">
    <location>
        <begin position="6"/>
        <end position="300"/>
    </location>
</feature>
<dbReference type="PANTHER" id="PTHR47356">
    <property type="entry name" value="FAD-DEPENDENT MONOOXYGENASE ASQG-RELATED"/>
    <property type="match status" value="1"/>
</dbReference>
<comment type="caution">
    <text evidence="8">The sequence shown here is derived from an EMBL/GenBank/DDBJ whole genome shotgun (WGS) entry which is preliminary data.</text>
</comment>
<proteinExistence type="inferred from homology"/>
<evidence type="ECO:0000256" key="2">
    <source>
        <dbReference type="ARBA" id="ARBA00007992"/>
    </source>
</evidence>
<reference evidence="8 9" key="1">
    <citation type="submission" date="2021-07" db="EMBL/GenBank/DDBJ databases">
        <title>Genome data of Colletotrichum spaethianum.</title>
        <authorList>
            <person name="Utami Y.D."/>
            <person name="Hiruma K."/>
        </authorList>
    </citation>
    <scope>NUCLEOTIDE SEQUENCE [LARGE SCALE GENOMIC DNA]</scope>
    <source>
        <strain evidence="8 9">MAFF 242679</strain>
    </source>
</reference>
<comment type="similarity">
    <text evidence="2">Belongs to the paxM FAD-dependent monooxygenase family.</text>
</comment>
<dbReference type="InterPro" id="IPR036188">
    <property type="entry name" value="FAD/NAD-bd_sf"/>
</dbReference>
<evidence type="ECO:0000313" key="9">
    <source>
        <dbReference type="Proteomes" id="UP001055172"/>
    </source>
</evidence>
<evidence type="ECO:0000256" key="4">
    <source>
        <dbReference type="ARBA" id="ARBA00022827"/>
    </source>
</evidence>
<dbReference type="PRINTS" id="PR00420">
    <property type="entry name" value="RNGMNOXGNASE"/>
</dbReference>
<evidence type="ECO:0000256" key="1">
    <source>
        <dbReference type="ARBA" id="ARBA00001974"/>
    </source>
</evidence>
<comment type="cofactor">
    <cofactor evidence="1">
        <name>FAD</name>
        <dbReference type="ChEBI" id="CHEBI:57692"/>
    </cofactor>
</comment>
<protein>
    <submittedName>
        <fullName evidence="8">FAD-dependent monooxygenase andE</fullName>
    </submittedName>
</protein>
<dbReference type="InterPro" id="IPR050562">
    <property type="entry name" value="FAD_mOase_fung"/>
</dbReference>
<keyword evidence="9" id="KW-1185">Reference proteome</keyword>
<keyword evidence="5" id="KW-0560">Oxidoreductase</keyword>
<dbReference type="Pfam" id="PF01494">
    <property type="entry name" value="FAD_binding_3"/>
    <property type="match status" value="1"/>
</dbReference>
<evidence type="ECO:0000256" key="6">
    <source>
        <dbReference type="ARBA" id="ARBA00023033"/>
    </source>
</evidence>
<gene>
    <name evidence="8" type="ORF">ColLi_03649</name>
</gene>
<dbReference type="SUPFAM" id="SSF51905">
    <property type="entry name" value="FAD/NAD(P)-binding domain"/>
    <property type="match status" value="1"/>
</dbReference>
<dbReference type="PANTHER" id="PTHR47356:SF2">
    <property type="entry name" value="FAD-BINDING DOMAIN-CONTAINING PROTEIN-RELATED"/>
    <property type="match status" value="1"/>
</dbReference>
<dbReference type="Proteomes" id="UP001055172">
    <property type="component" value="Unassembled WGS sequence"/>
</dbReference>
<keyword evidence="4" id="KW-0274">FAD</keyword>
<organism evidence="8 9">
    <name type="scientific">Colletotrichum liriopes</name>
    <dbReference type="NCBI Taxonomy" id="708192"/>
    <lineage>
        <taxon>Eukaryota</taxon>
        <taxon>Fungi</taxon>
        <taxon>Dikarya</taxon>
        <taxon>Ascomycota</taxon>
        <taxon>Pezizomycotina</taxon>
        <taxon>Sordariomycetes</taxon>
        <taxon>Hypocreomycetidae</taxon>
        <taxon>Glomerellales</taxon>
        <taxon>Glomerellaceae</taxon>
        <taxon>Colletotrichum</taxon>
        <taxon>Colletotrichum spaethianum species complex</taxon>
    </lineage>
</organism>